<reference evidence="1 2" key="1">
    <citation type="journal article" date="2024" name="G3 (Bethesda)">
        <title>Genome assembly of Hibiscus sabdariffa L. provides insights into metabolisms of medicinal natural products.</title>
        <authorList>
            <person name="Kim T."/>
        </authorList>
    </citation>
    <scope>NUCLEOTIDE SEQUENCE [LARGE SCALE GENOMIC DNA]</scope>
    <source>
        <strain evidence="1">TK-2024</strain>
        <tissue evidence="1">Old leaves</tissue>
    </source>
</reference>
<evidence type="ECO:0000313" key="1">
    <source>
        <dbReference type="EMBL" id="KAK8596705.1"/>
    </source>
</evidence>
<comment type="caution">
    <text evidence="1">The sequence shown here is derived from an EMBL/GenBank/DDBJ whole genome shotgun (WGS) entry which is preliminary data.</text>
</comment>
<sequence length="113" mass="12374">MEAVAIMAIALANGGNLNKLDNLCPHPASVNHYEVQLNPPSTGFVKVNCNVSFNVKSSDASVDAIIHNDEGYLIEGNAKKFKVASASFVEAFVVFDKDFYFYLYWISKGYCGV</sequence>
<keyword evidence="2" id="KW-1185">Reference proteome</keyword>
<organism evidence="1 2">
    <name type="scientific">Hibiscus sabdariffa</name>
    <name type="common">roselle</name>
    <dbReference type="NCBI Taxonomy" id="183260"/>
    <lineage>
        <taxon>Eukaryota</taxon>
        <taxon>Viridiplantae</taxon>
        <taxon>Streptophyta</taxon>
        <taxon>Embryophyta</taxon>
        <taxon>Tracheophyta</taxon>
        <taxon>Spermatophyta</taxon>
        <taxon>Magnoliopsida</taxon>
        <taxon>eudicotyledons</taxon>
        <taxon>Gunneridae</taxon>
        <taxon>Pentapetalae</taxon>
        <taxon>rosids</taxon>
        <taxon>malvids</taxon>
        <taxon>Malvales</taxon>
        <taxon>Malvaceae</taxon>
        <taxon>Malvoideae</taxon>
        <taxon>Hibiscus</taxon>
    </lineage>
</organism>
<evidence type="ECO:0000313" key="2">
    <source>
        <dbReference type="Proteomes" id="UP001472677"/>
    </source>
</evidence>
<protein>
    <submittedName>
        <fullName evidence="1">Uncharacterized protein</fullName>
    </submittedName>
</protein>
<accession>A0ABR2G8X4</accession>
<gene>
    <name evidence="1" type="ORF">V6N12_065185</name>
</gene>
<name>A0ABR2G8X4_9ROSI</name>
<dbReference type="EMBL" id="JBBPBM010000002">
    <property type="protein sequence ID" value="KAK8596705.1"/>
    <property type="molecule type" value="Genomic_DNA"/>
</dbReference>
<proteinExistence type="predicted"/>
<dbReference type="Proteomes" id="UP001472677">
    <property type="component" value="Unassembled WGS sequence"/>
</dbReference>